<keyword evidence="5" id="KW-0325">Glycoprotein</keyword>
<dbReference type="AlphaFoldDB" id="A0A176WP70"/>
<evidence type="ECO:0000256" key="3">
    <source>
        <dbReference type="ARBA" id="ARBA00022679"/>
    </source>
</evidence>
<dbReference type="GO" id="GO:0016020">
    <property type="term" value="C:membrane"/>
    <property type="evidence" value="ECO:0007669"/>
    <property type="project" value="UniProtKB-SubCell"/>
</dbReference>
<reference evidence="6" key="1">
    <citation type="submission" date="2016-03" db="EMBL/GenBank/DDBJ databases">
        <title>Mechanisms controlling the formation of the plant cell surface in tip-growing cells are functionally conserved among land plants.</title>
        <authorList>
            <person name="Honkanen S."/>
            <person name="Jones V.A."/>
            <person name="Morieri G."/>
            <person name="Champion C."/>
            <person name="Hetherington A.J."/>
            <person name="Kelly S."/>
            <person name="Saint-Marcoux D."/>
            <person name="Proust H."/>
            <person name="Prescott H."/>
            <person name="Dolan L."/>
        </authorList>
    </citation>
    <scope>NUCLEOTIDE SEQUENCE [LARGE SCALE GENOMIC DNA]</scope>
    <source>
        <tissue evidence="6">Whole gametophyte</tissue>
    </source>
</reference>
<evidence type="ECO:0000256" key="4">
    <source>
        <dbReference type="ARBA" id="ARBA00023136"/>
    </source>
</evidence>
<keyword evidence="3" id="KW-0808">Transferase</keyword>
<sequence>MERKWLLPLVASSLVSITLFLAATLSLGASSHRARVWTFLTDSDASRVTYVEDYLVQPPPSGMPAPPRLGYVISGTKGDGARMKRVLQALYHPRNHYVLHLDLEASPRERVELARSIRLDPTFLEVGNVHVVGKANLVTYRGPTMVAATLHAAAILIKQKADFDWFINLSASDYPLVTQDEIGGPRKVVHGESDQLLRHRERSIRRDRIQVESLGRNPVHLTENLIEMLYRLYCPVDLLHVLSYLPRDLNFIEHTSDIGWKEFQRAKPIIVDPGLYMNKKSDIFWATQRRPVPTAFRLFTGSAWFALTRAFMEYTIIGWDNLPRIMLMYYTNFVSSPEGYFHTLICNAPEFRNTTVNHDLHYIAWDNPPKQHPLSLTVNQIDNMTTSGAAFARKFGRDEPVLDKIDQEYLGRGPDRFTPGGWCLGTTEGGQDPCAIRGDVNVLKPGPGAKRFESLILKLLSPSRFRKNQCAL</sequence>
<dbReference type="EMBL" id="LVLJ01000301">
    <property type="protein sequence ID" value="OAE34907.1"/>
    <property type="molecule type" value="Genomic_DNA"/>
</dbReference>
<dbReference type="Proteomes" id="UP000077202">
    <property type="component" value="Unassembled WGS sequence"/>
</dbReference>
<gene>
    <name evidence="6" type="ORF">AXG93_400s1020</name>
</gene>
<comment type="subcellular location">
    <subcellularLocation>
        <location evidence="1">Membrane</location>
        <topology evidence="1">Single-pass type II membrane protein</topology>
    </subcellularLocation>
</comment>
<protein>
    <recommendedName>
        <fullName evidence="8">Glycosyltransferase family 14 protein</fullName>
    </recommendedName>
</protein>
<dbReference type="InterPro" id="IPR044610">
    <property type="entry name" value="GLCAT14A/B/C"/>
</dbReference>
<keyword evidence="2" id="KW-0328">Glycosyltransferase</keyword>
<evidence type="ECO:0000256" key="1">
    <source>
        <dbReference type="ARBA" id="ARBA00004606"/>
    </source>
</evidence>
<dbReference type="PANTHER" id="PTHR45719:SF3">
    <property type="entry name" value="BETA-GLUCURONOSYLTRANSFERASE GLCAT14A"/>
    <property type="match status" value="1"/>
</dbReference>
<comment type="caution">
    <text evidence="6">The sequence shown here is derived from an EMBL/GenBank/DDBJ whole genome shotgun (WGS) entry which is preliminary data.</text>
</comment>
<evidence type="ECO:0008006" key="8">
    <source>
        <dbReference type="Google" id="ProtNLM"/>
    </source>
</evidence>
<dbReference type="Pfam" id="PF02485">
    <property type="entry name" value="Branch"/>
    <property type="match status" value="2"/>
</dbReference>
<name>A0A176WP70_MARPO</name>
<evidence type="ECO:0000256" key="2">
    <source>
        <dbReference type="ARBA" id="ARBA00022676"/>
    </source>
</evidence>
<dbReference type="InterPro" id="IPR003406">
    <property type="entry name" value="Glyco_trans_14"/>
</dbReference>
<dbReference type="GO" id="GO:0015020">
    <property type="term" value="F:glucuronosyltransferase activity"/>
    <property type="evidence" value="ECO:0007669"/>
    <property type="project" value="InterPro"/>
</dbReference>
<evidence type="ECO:0000313" key="6">
    <source>
        <dbReference type="EMBL" id="OAE34907.1"/>
    </source>
</evidence>
<accession>A0A176WP70</accession>
<proteinExistence type="predicted"/>
<evidence type="ECO:0000313" key="7">
    <source>
        <dbReference type="Proteomes" id="UP000077202"/>
    </source>
</evidence>
<keyword evidence="7" id="KW-1185">Reference proteome</keyword>
<dbReference type="PANTHER" id="PTHR45719">
    <property type="entry name" value="GLYCOSYLTRANSFERASE"/>
    <property type="match status" value="1"/>
</dbReference>
<organism evidence="6 7">
    <name type="scientific">Marchantia polymorpha subsp. ruderalis</name>
    <dbReference type="NCBI Taxonomy" id="1480154"/>
    <lineage>
        <taxon>Eukaryota</taxon>
        <taxon>Viridiplantae</taxon>
        <taxon>Streptophyta</taxon>
        <taxon>Embryophyta</taxon>
        <taxon>Marchantiophyta</taxon>
        <taxon>Marchantiopsida</taxon>
        <taxon>Marchantiidae</taxon>
        <taxon>Marchantiales</taxon>
        <taxon>Marchantiaceae</taxon>
        <taxon>Marchantia</taxon>
    </lineage>
</organism>
<evidence type="ECO:0000256" key="5">
    <source>
        <dbReference type="ARBA" id="ARBA00023180"/>
    </source>
</evidence>
<keyword evidence="4" id="KW-0472">Membrane</keyword>